<keyword evidence="4" id="KW-1003">Cell membrane</keyword>
<feature type="transmembrane region" description="Helical" evidence="8">
    <location>
        <begin position="139"/>
        <end position="158"/>
    </location>
</feature>
<dbReference type="InterPro" id="IPR005672">
    <property type="entry name" value="Phosphate_PstA"/>
</dbReference>
<evidence type="ECO:0000256" key="4">
    <source>
        <dbReference type="ARBA" id="ARBA00022475"/>
    </source>
</evidence>
<evidence type="ECO:0000256" key="7">
    <source>
        <dbReference type="ARBA" id="ARBA00023136"/>
    </source>
</evidence>
<dbReference type="NCBIfam" id="TIGR00974">
    <property type="entry name" value="3a0107s02c"/>
    <property type="match status" value="1"/>
</dbReference>
<dbReference type="GO" id="GO:0005886">
    <property type="term" value="C:plasma membrane"/>
    <property type="evidence" value="ECO:0007669"/>
    <property type="project" value="UniProtKB-SubCell"/>
</dbReference>
<comment type="subcellular location">
    <subcellularLocation>
        <location evidence="1">Cell membrane</location>
        <topology evidence="1">Multi-pass membrane protein</topology>
    </subcellularLocation>
</comment>
<dbReference type="AlphaFoldDB" id="A0A3B1BX12"/>
<feature type="transmembrane region" description="Helical" evidence="8">
    <location>
        <begin position="188"/>
        <end position="208"/>
    </location>
</feature>
<dbReference type="InterPro" id="IPR035906">
    <property type="entry name" value="MetI-like_sf"/>
</dbReference>
<reference evidence="10" key="1">
    <citation type="submission" date="2018-06" db="EMBL/GenBank/DDBJ databases">
        <authorList>
            <person name="Zhirakovskaya E."/>
        </authorList>
    </citation>
    <scope>NUCLEOTIDE SEQUENCE</scope>
</reference>
<keyword evidence="3" id="KW-0813">Transport</keyword>
<gene>
    <name evidence="10" type="ORF">MNBD_NITROSPINAE02-379</name>
</gene>
<feature type="transmembrane region" description="Helical" evidence="8">
    <location>
        <begin position="15"/>
        <end position="39"/>
    </location>
</feature>
<evidence type="ECO:0000256" key="2">
    <source>
        <dbReference type="ARBA" id="ARBA00007069"/>
    </source>
</evidence>
<dbReference type="InterPro" id="IPR000515">
    <property type="entry name" value="MetI-like"/>
</dbReference>
<feature type="transmembrane region" description="Helical" evidence="8">
    <location>
        <begin position="255"/>
        <end position="277"/>
    </location>
</feature>
<accession>A0A3B1BX12</accession>
<protein>
    <submittedName>
        <fullName evidence="10">Phosphate transport system permease protein PstA (TC 3.A.1.7.1)</fullName>
    </submittedName>
</protein>
<evidence type="ECO:0000256" key="3">
    <source>
        <dbReference type="ARBA" id="ARBA00022448"/>
    </source>
</evidence>
<evidence type="ECO:0000256" key="5">
    <source>
        <dbReference type="ARBA" id="ARBA00022692"/>
    </source>
</evidence>
<evidence type="ECO:0000256" key="8">
    <source>
        <dbReference type="SAM" id="Phobius"/>
    </source>
</evidence>
<evidence type="ECO:0000259" key="9">
    <source>
        <dbReference type="PROSITE" id="PS50928"/>
    </source>
</evidence>
<dbReference type="PROSITE" id="PS50928">
    <property type="entry name" value="ABC_TM1"/>
    <property type="match status" value="1"/>
</dbReference>
<dbReference type="Gene3D" id="1.10.3720.10">
    <property type="entry name" value="MetI-like"/>
    <property type="match status" value="1"/>
</dbReference>
<feature type="transmembrane region" description="Helical" evidence="8">
    <location>
        <begin position="67"/>
        <end position="93"/>
    </location>
</feature>
<comment type="similarity">
    <text evidence="2">Belongs to the binding-protein-dependent transport system permease family. CysTW subfamily.</text>
</comment>
<feature type="transmembrane region" description="Helical" evidence="8">
    <location>
        <begin position="113"/>
        <end position="133"/>
    </location>
</feature>
<sequence length="284" mass="31049">MSQANLKRRHRATRLFNIACAAFTWIGVLTLVVLIFHIVRQGYQWVDWQFLTSFPSRFPEKAGIKSAFWGTLWLMGFTAAFSIPVGVGAALYLEEFAARGRLNRLIEINISNLAGVPSIVYGILGLVIFVRWFELGRSIIAGGLTMSLLVLPIIIVATRESIRAVPGSIRQAAFALGATPWQTVRFHVLPAAVPGILTGVILAMSRAIGETAPLVMMGALTYVAFVPEGPMDSFTTLPIQIFNWAGRPQEAFHELAAGAIIVLLMALLVMNASAVIIRGWSERD</sequence>
<dbReference type="GO" id="GO:0005315">
    <property type="term" value="F:phosphate transmembrane transporter activity"/>
    <property type="evidence" value="ECO:0007669"/>
    <property type="project" value="InterPro"/>
</dbReference>
<organism evidence="10">
    <name type="scientific">hydrothermal vent metagenome</name>
    <dbReference type="NCBI Taxonomy" id="652676"/>
    <lineage>
        <taxon>unclassified sequences</taxon>
        <taxon>metagenomes</taxon>
        <taxon>ecological metagenomes</taxon>
    </lineage>
</organism>
<keyword evidence="7 8" id="KW-0472">Membrane</keyword>
<evidence type="ECO:0000313" key="10">
    <source>
        <dbReference type="EMBL" id="VAX22479.1"/>
    </source>
</evidence>
<dbReference type="CDD" id="cd06261">
    <property type="entry name" value="TM_PBP2"/>
    <property type="match status" value="1"/>
</dbReference>
<dbReference type="Pfam" id="PF00528">
    <property type="entry name" value="BPD_transp_1"/>
    <property type="match status" value="1"/>
</dbReference>
<dbReference type="EMBL" id="UOGE01000076">
    <property type="protein sequence ID" value="VAX22479.1"/>
    <property type="molecule type" value="Genomic_DNA"/>
</dbReference>
<name>A0A3B1BX12_9ZZZZ</name>
<evidence type="ECO:0000256" key="6">
    <source>
        <dbReference type="ARBA" id="ARBA00022989"/>
    </source>
</evidence>
<keyword evidence="6 8" id="KW-1133">Transmembrane helix</keyword>
<evidence type="ECO:0000256" key="1">
    <source>
        <dbReference type="ARBA" id="ARBA00004651"/>
    </source>
</evidence>
<proteinExistence type="inferred from homology"/>
<feature type="domain" description="ABC transmembrane type-1" evidence="9">
    <location>
        <begin position="68"/>
        <end position="273"/>
    </location>
</feature>
<dbReference type="PANTHER" id="PTHR43470">
    <property type="entry name" value="PHOSPHATE TRANSPORT SYSTEM PERMEASE PROTEIN PSTA-RELATED"/>
    <property type="match status" value="1"/>
</dbReference>
<dbReference type="PANTHER" id="PTHR43470:SF5">
    <property type="entry name" value="PHOSPHATE TRANSPORT SYSTEM PERMEASE PROTEIN PSTA"/>
    <property type="match status" value="1"/>
</dbReference>
<keyword evidence="5 8" id="KW-0812">Transmembrane</keyword>
<dbReference type="GO" id="GO:0035435">
    <property type="term" value="P:phosphate ion transmembrane transport"/>
    <property type="evidence" value="ECO:0007669"/>
    <property type="project" value="InterPro"/>
</dbReference>
<dbReference type="SUPFAM" id="SSF161098">
    <property type="entry name" value="MetI-like"/>
    <property type="match status" value="1"/>
</dbReference>